<dbReference type="GO" id="GO:0016787">
    <property type="term" value="F:hydrolase activity"/>
    <property type="evidence" value="ECO:0007669"/>
    <property type="project" value="UniProtKB-KW"/>
</dbReference>
<dbReference type="OrthoDB" id="9787654at2"/>
<dbReference type="InterPro" id="IPR032466">
    <property type="entry name" value="Metal_Hydrolase"/>
</dbReference>
<evidence type="ECO:0000313" key="3">
    <source>
        <dbReference type="Proteomes" id="UP000234190"/>
    </source>
</evidence>
<dbReference type="SUPFAM" id="SSF51556">
    <property type="entry name" value="Metallo-dependent hydrolases"/>
    <property type="match status" value="1"/>
</dbReference>
<comment type="caution">
    <text evidence="2">The sequence shown here is derived from an EMBL/GenBank/DDBJ whole genome shotgun (WGS) entry which is preliminary data.</text>
</comment>
<dbReference type="InterPro" id="IPR006680">
    <property type="entry name" value="Amidohydro-rel"/>
</dbReference>
<dbReference type="PANTHER" id="PTHR35563:SF2">
    <property type="entry name" value="BARREL METAL-DEPENDENT HYDROLASE, PUTATIVE (AFU_ORTHOLOGUE AFUA_1G16240)-RELATED"/>
    <property type="match status" value="1"/>
</dbReference>
<dbReference type="PANTHER" id="PTHR35563">
    <property type="entry name" value="BARREL METAL-DEPENDENT HYDROLASE, PUTATIVE (AFU_ORTHOLOGUE AFUA_1G16240)-RELATED"/>
    <property type="match status" value="1"/>
</dbReference>
<name>A0A2N4U3Y3_9BURK</name>
<dbReference type="Pfam" id="PF04909">
    <property type="entry name" value="Amidohydro_2"/>
    <property type="match status" value="1"/>
</dbReference>
<keyword evidence="3" id="KW-1185">Reference proteome</keyword>
<dbReference type="InterPro" id="IPR052358">
    <property type="entry name" value="Aro_Compnd_Degr_Hydrolases"/>
</dbReference>
<keyword evidence="2" id="KW-0378">Hydrolase</keyword>
<protein>
    <submittedName>
        <fullName evidence="2">Amidohydrolase</fullName>
    </submittedName>
</protein>
<dbReference type="AlphaFoldDB" id="A0A2N4U3Y3"/>
<gene>
    <name evidence="2" type="ORF">CR159_12260</name>
</gene>
<dbReference type="RefSeq" id="WP_102074280.1">
    <property type="nucleotide sequence ID" value="NZ_PDNW01000009.1"/>
</dbReference>
<reference evidence="2 3" key="1">
    <citation type="submission" date="2017-10" db="EMBL/GenBank/DDBJ databases">
        <title>Two draft genome sequences of Pusillimonas sp. strains isolated from a nitrate- and radionuclide-contaminated groundwater in Russia.</title>
        <authorList>
            <person name="Grouzdev D.S."/>
            <person name="Tourova T.P."/>
            <person name="Goeva M.A."/>
            <person name="Babich T.L."/>
            <person name="Sokolova D.S."/>
            <person name="Abdullin R."/>
            <person name="Poltaraus A.B."/>
            <person name="Toshchakov S.V."/>
            <person name="Nazina T.N."/>
        </authorList>
    </citation>
    <scope>NUCLEOTIDE SEQUENCE [LARGE SCALE GENOMIC DNA]</scope>
    <source>
        <strain evidence="2 3">JR1/69-3-13</strain>
    </source>
</reference>
<accession>A0A2N4U3Y3</accession>
<dbReference type="Proteomes" id="UP000234190">
    <property type="component" value="Unassembled WGS sequence"/>
</dbReference>
<proteinExistence type="predicted"/>
<dbReference type="EMBL" id="PDNW01000009">
    <property type="protein sequence ID" value="PLC49732.1"/>
    <property type="molecule type" value="Genomic_DNA"/>
</dbReference>
<feature type="domain" description="Amidohydrolase-related" evidence="1">
    <location>
        <begin position="23"/>
        <end position="287"/>
    </location>
</feature>
<evidence type="ECO:0000313" key="2">
    <source>
        <dbReference type="EMBL" id="PLC49732.1"/>
    </source>
</evidence>
<sequence length="296" mass="32034">MSDCAPPLDDITAPVRLLPPDACDSHCHIFGPAAVFPFADGAPYTPPDAPFEKLRALHRKLGISRAVIVQAGCHGFDMAAVLDALEKGDGQYRGVALLAPDVTAAQIAHLDRCGVRAARFNFVAHLGNAGWQDVERVAALVAPFGWHLCIHTDKGSLPGVLPLLKKLHLPFVLDHMGRVAAQEGIDSDTFKAVLDLKNHPNAWVKISGIDRISSSGKRPFIDAQPFVAALIDTMADRVLWGTDWPHPNVRGEMPDDGEVLNIFTELCPDPGMQAQILVANPQALYRFDAGNGLDRR</sequence>
<dbReference type="Gene3D" id="3.20.20.140">
    <property type="entry name" value="Metal-dependent hydrolases"/>
    <property type="match status" value="1"/>
</dbReference>
<organism evidence="2 3">
    <name type="scientific">Pollutimonas subterranea</name>
    <dbReference type="NCBI Taxonomy" id="2045210"/>
    <lineage>
        <taxon>Bacteria</taxon>
        <taxon>Pseudomonadati</taxon>
        <taxon>Pseudomonadota</taxon>
        <taxon>Betaproteobacteria</taxon>
        <taxon>Burkholderiales</taxon>
        <taxon>Alcaligenaceae</taxon>
        <taxon>Pollutimonas</taxon>
    </lineage>
</organism>
<evidence type="ECO:0000259" key="1">
    <source>
        <dbReference type="Pfam" id="PF04909"/>
    </source>
</evidence>